<sequence length="130" mass="14522">MCENASRWTRFPPTISSQRSNFKFDQRGCKLDPTLISMLVEIWRPGTHTFHLPCGGFTITLEDIALQLGLLKDGRAITGPVIILGKEDLCDALLENVLNKYQAGQIEIKLVGRTIHLSIYPEVNRGPSNT</sequence>
<organism evidence="2 3">
    <name type="scientific">Gossypium arboreum</name>
    <name type="common">Tree cotton</name>
    <name type="synonym">Gossypium nanking</name>
    <dbReference type="NCBI Taxonomy" id="29729"/>
    <lineage>
        <taxon>Eukaryota</taxon>
        <taxon>Viridiplantae</taxon>
        <taxon>Streptophyta</taxon>
        <taxon>Embryophyta</taxon>
        <taxon>Tracheophyta</taxon>
        <taxon>Spermatophyta</taxon>
        <taxon>Magnoliopsida</taxon>
        <taxon>eudicotyledons</taxon>
        <taxon>Gunneridae</taxon>
        <taxon>Pentapetalae</taxon>
        <taxon>rosids</taxon>
        <taxon>malvids</taxon>
        <taxon>Malvales</taxon>
        <taxon>Malvaceae</taxon>
        <taxon>Malvoideae</taxon>
        <taxon>Gossypium</taxon>
    </lineage>
</organism>
<accession>A0ABR0PDM2</accession>
<dbReference type="PANTHER" id="PTHR46033:SF8">
    <property type="entry name" value="PROTEIN MAINTENANCE OF MERISTEMS-LIKE"/>
    <property type="match status" value="1"/>
</dbReference>
<dbReference type="PANTHER" id="PTHR46033">
    <property type="entry name" value="PROTEIN MAIN-LIKE 2"/>
    <property type="match status" value="1"/>
</dbReference>
<proteinExistence type="predicted"/>
<dbReference type="InterPro" id="IPR019557">
    <property type="entry name" value="AminoTfrase-like_pln_mobile"/>
</dbReference>
<keyword evidence="3" id="KW-1185">Reference proteome</keyword>
<evidence type="ECO:0000259" key="1">
    <source>
        <dbReference type="Pfam" id="PF10536"/>
    </source>
</evidence>
<evidence type="ECO:0000313" key="3">
    <source>
        <dbReference type="Proteomes" id="UP001358586"/>
    </source>
</evidence>
<dbReference type="InterPro" id="IPR044824">
    <property type="entry name" value="MAIN-like"/>
</dbReference>
<protein>
    <recommendedName>
        <fullName evidence="1">Aminotransferase-like plant mobile domain-containing protein</fullName>
    </recommendedName>
</protein>
<gene>
    <name evidence="2" type="ORF">PVK06_024354</name>
</gene>
<dbReference type="Proteomes" id="UP001358586">
    <property type="component" value="Chromosome 7"/>
</dbReference>
<dbReference type="Pfam" id="PF10536">
    <property type="entry name" value="PMD"/>
    <property type="match status" value="1"/>
</dbReference>
<reference evidence="2 3" key="1">
    <citation type="submission" date="2023-03" db="EMBL/GenBank/DDBJ databases">
        <title>WGS of Gossypium arboreum.</title>
        <authorList>
            <person name="Yu D."/>
        </authorList>
    </citation>
    <scope>NUCLEOTIDE SEQUENCE [LARGE SCALE GENOMIC DNA]</scope>
    <source>
        <tissue evidence="2">Leaf</tissue>
    </source>
</reference>
<dbReference type="EMBL" id="JARKNE010000007">
    <property type="protein sequence ID" value="KAK5819363.1"/>
    <property type="molecule type" value="Genomic_DNA"/>
</dbReference>
<name>A0ABR0PDM2_GOSAR</name>
<feature type="domain" description="Aminotransferase-like plant mobile" evidence="1">
    <location>
        <begin position="29"/>
        <end position="100"/>
    </location>
</feature>
<evidence type="ECO:0000313" key="2">
    <source>
        <dbReference type="EMBL" id="KAK5819363.1"/>
    </source>
</evidence>
<comment type="caution">
    <text evidence="2">The sequence shown here is derived from an EMBL/GenBank/DDBJ whole genome shotgun (WGS) entry which is preliminary data.</text>
</comment>